<dbReference type="InterPro" id="IPR022346">
    <property type="entry name" value="T2SS_GspH"/>
</dbReference>
<comment type="subcellular location">
    <subcellularLocation>
        <location evidence="1">Cell inner membrane</location>
        <topology evidence="1">Single-pass membrane protein</topology>
    </subcellularLocation>
</comment>
<dbReference type="GO" id="GO:0015628">
    <property type="term" value="P:protein secretion by the type II secretion system"/>
    <property type="evidence" value="ECO:0007669"/>
    <property type="project" value="InterPro"/>
</dbReference>
<evidence type="ECO:0000256" key="8">
    <source>
        <dbReference type="ARBA" id="ARBA00023136"/>
    </source>
</evidence>
<dbReference type="InterPro" id="IPR012902">
    <property type="entry name" value="N_methyl_site"/>
</dbReference>
<dbReference type="SUPFAM" id="SSF54523">
    <property type="entry name" value="Pili subunits"/>
    <property type="match status" value="1"/>
</dbReference>
<evidence type="ECO:0000256" key="10">
    <source>
        <dbReference type="ARBA" id="ARBA00030775"/>
    </source>
</evidence>
<dbReference type="OrthoDB" id="5624462at2"/>
<dbReference type="GO" id="GO:0015627">
    <property type="term" value="C:type II protein secretion system complex"/>
    <property type="evidence" value="ECO:0007669"/>
    <property type="project" value="InterPro"/>
</dbReference>
<proteinExistence type="inferred from homology"/>
<dbReference type="Pfam" id="PF12019">
    <property type="entry name" value="GspH"/>
    <property type="match status" value="1"/>
</dbReference>
<keyword evidence="14" id="KW-1185">Reference proteome</keyword>
<dbReference type="RefSeq" id="WP_078922039.1">
    <property type="nucleotide sequence ID" value="NZ_FUYB01000005.1"/>
</dbReference>
<dbReference type="PROSITE" id="PS00409">
    <property type="entry name" value="PROKAR_NTER_METHYL"/>
    <property type="match status" value="1"/>
</dbReference>
<organism evidence="13 14">
    <name type="scientific">Thiothrix eikelboomii</name>
    <dbReference type="NCBI Taxonomy" id="92487"/>
    <lineage>
        <taxon>Bacteria</taxon>
        <taxon>Pseudomonadati</taxon>
        <taxon>Pseudomonadota</taxon>
        <taxon>Gammaproteobacteria</taxon>
        <taxon>Thiotrichales</taxon>
        <taxon>Thiotrichaceae</taxon>
        <taxon>Thiothrix</taxon>
    </lineage>
</organism>
<evidence type="ECO:0000256" key="11">
    <source>
        <dbReference type="SAM" id="Phobius"/>
    </source>
</evidence>
<keyword evidence="4" id="KW-0488">Methylation</keyword>
<accession>A0A1T4WF31</accession>
<keyword evidence="6 11" id="KW-0812">Transmembrane</keyword>
<dbReference type="AlphaFoldDB" id="A0A1T4WF31"/>
<dbReference type="Gene3D" id="3.55.40.10">
    <property type="entry name" value="minor pseudopilin epsh domain"/>
    <property type="match status" value="1"/>
</dbReference>
<dbReference type="Pfam" id="PF07963">
    <property type="entry name" value="N_methyl"/>
    <property type="match status" value="1"/>
</dbReference>
<dbReference type="Proteomes" id="UP000190460">
    <property type="component" value="Unassembled WGS sequence"/>
</dbReference>
<keyword evidence="5" id="KW-0997">Cell inner membrane</keyword>
<evidence type="ECO:0000259" key="12">
    <source>
        <dbReference type="Pfam" id="PF12019"/>
    </source>
</evidence>
<keyword evidence="7 11" id="KW-1133">Transmembrane helix</keyword>
<comment type="similarity">
    <text evidence="9">Belongs to the GSP H family.</text>
</comment>
<evidence type="ECO:0000313" key="14">
    <source>
        <dbReference type="Proteomes" id="UP000190460"/>
    </source>
</evidence>
<reference evidence="13 14" key="1">
    <citation type="submission" date="2017-02" db="EMBL/GenBank/DDBJ databases">
        <authorList>
            <person name="Peterson S.W."/>
        </authorList>
    </citation>
    <scope>NUCLEOTIDE SEQUENCE [LARGE SCALE GENOMIC DNA]</scope>
    <source>
        <strain evidence="13 14">ATCC 49788</strain>
    </source>
</reference>
<dbReference type="NCBIfam" id="TIGR02532">
    <property type="entry name" value="IV_pilin_GFxxxE"/>
    <property type="match status" value="1"/>
</dbReference>
<dbReference type="InterPro" id="IPR045584">
    <property type="entry name" value="Pilin-like"/>
</dbReference>
<evidence type="ECO:0000256" key="4">
    <source>
        <dbReference type="ARBA" id="ARBA00022481"/>
    </source>
</evidence>
<sequence length="194" mass="21077">MKRHPQAGLTLIELMVTLSIIAILATVAAPNVQSMIERNQLQTLTNNMVANLYYARSEAAKRGFNISLCASDDTQTVCDTNATSFANGWIIFTDYDKNARLTSNTTKFDANGDGVVNEVEEILLIGEAPNDRFAISSNGTPANSISYRPTGDTLPRAFSLTINKATDNTALSRIFFNTTGRVRSCIIKPGDTTC</sequence>
<evidence type="ECO:0000256" key="5">
    <source>
        <dbReference type="ARBA" id="ARBA00022519"/>
    </source>
</evidence>
<keyword evidence="3" id="KW-1003">Cell membrane</keyword>
<gene>
    <name evidence="13" type="ORF">SAMN02745130_01576</name>
</gene>
<dbReference type="GO" id="GO:0005886">
    <property type="term" value="C:plasma membrane"/>
    <property type="evidence" value="ECO:0007669"/>
    <property type="project" value="UniProtKB-SubCell"/>
</dbReference>
<name>A0A1T4WF31_9GAMM</name>
<evidence type="ECO:0000256" key="3">
    <source>
        <dbReference type="ARBA" id="ARBA00022475"/>
    </source>
</evidence>
<keyword evidence="8 11" id="KW-0472">Membrane</keyword>
<evidence type="ECO:0000256" key="6">
    <source>
        <dbReference type="ARBA" id="ARBA00022692"/>
    </source>
</evidence>
<evidence type="ECO:0000256" key="7">
    <source>
        <dbReference type="ARBA" id="ARBA00022989"/>
    </source>
</evidence>
<feature type="domain" description="General secretion pathway GspH" evidence="12">
    <location>
        <begin position="45"/>
        <end position="170"/>
    </location>
</feature>
<evidence type="ECO:0000256" key="2">
    <source>
        <dbReference type="ARBA" id="ARBA00021549"/>
    </source>
</evidence>
<feature type="transmembrane region" description="Helical" evidence="11">
    <location>
        <begin position="7"/>
        <end position="29"/>
    </location>
</feature>
<dbReference type="EMBL" id="FUYB01000005">
    <property type="protein sequence ID" value="SKA75787.1"/>
    <property type="molecule type" value="Genomic_DNA"/>
</dbReference>
<evidence type="ECO:0000256" key="9">
    <source>
        <dbReference type="ARBA" id="ARBA00025772"/>
    </source>
</evidence>
<protein>
    <recommendedName>
        <fullName evidence="2">Type II secretion system protein H</fullName>
    </recommendedName>
    <alternativeName>
        <fullName evidence="10">General secretion pathway protein H</fullName>
    </alternativeName>
</protein>
<evidence type="ECO:0000313" key="13">
    <source>
        <dbReference type="EMBL" id="SKA75787.1"/>
    </source>
</evidence>
<evidence type="ECO:0000256" key="1">
    <source>
        <dbReference type="ARBA" id="ARBA00004377"/>
    </source>
</evidence>
<dbReference type="STRING" id="92487.SAMN02745130_01576"/>